<reference evidence="1 2" key="1">
    <citation type="submission" date="2021-02" db="EMBL/GenBank/DDBJ databases">
        <title>Plant Genome Project.</title>
        <authorList>
            <person name="Zhang R.-G."/>
        </authorList>
    </citation>
    <scope>NUCLEOTIDE SEQUENCE [LARGE SCALE GENOMIC DNA]</scope>
    <source>
        <tissue evidence="1">Leaves</tissue>
    </source>
</reference>
<dbReference type="Proteomes" id="UP000827721">
    <property type="component" value="Unassembled WGS sequence"/>
</dbReference>
<keyword evidence="2" id="KW-1185">Reference proteome</keyword>
<evidence type="ECO:0000313" key="1">
    <source>
        <dbReference type="EMBL" id="KAH7548154.1"/>
    </source>
</evidence>
<sequence length="240" mass="27442">MAFTAILRRSASSLATLASRLTGVNINYHSVIFRTTSSHLYRKPALKYFVPAFDFSSTTEIKNLTLDELLPQIVDLKCKFADHDNVSDILSDFPFKIEDNLDGYYNILLTREYNNEFVKVFGHTSIMFIDLHVTISKYGGHGPSLNIRCDGYVDKIIISSMVIIDSENLKDSTKSEDVNNAILGWWYDENLKKTIHKYLEIRGIKPSMVEFLLGPYPTNKAKKKMLMNLKKIKNSLEQLS</sequence>
<protein>
    <submittedName>
        <fullName evidence="1">Uncharacterized protein</fullName>
    </submittedName>
</protein>
<dbReference type="EMBL" id="JAFEMO010000014">
    <property type="protein sequence ID" value="KAH7548154.1"/>
    <property type="molecule type" value="Genomic_DNA"/>
</dbReference>
<name>A0ABQ8H4C5_9ROSI</name>
<dbReference type="SUPFAM" id="SSF54529">
    <property type="entry name" value="Mitochondrial glycoprotein MAM33-like"/>
    <property type="match status" value="1"/>
</dbReference>
<evidence type="ECO:0000313" key="2">
    <source>
        <dbReference type="Proteomes" id="UP000827721"/>
    </source>
</evidence>
<proteinExistence type="predicted"/>
<dbReference type="InterPro" id="IPR003428">
    <property type="entry name" value="MAM33"/>
</dbReference>
<gene>
    <name evidence="1" type="ORF">JRO89_XS14G0074500</name>
</gene>
<dbReference type="InterPro" id="IPR036561">
    <property type="entry name" value="MAM33_sf"/>
</dbReference>
<comment type="caution">
    <text evidence="1">The sequence shown here is derived from an EMBL/GenBank/DDBJ whole genome shotgun (WGS) entry which is preliminary data.</text>
</comment>
<accession>A0ABQ8H4C5</accession>
<dbReference type="Pfam" id="PF02330">
    <property type="entry name" value="MAM33"/>
    <property type="match status" value="1"/>
</dbReference>
<dbReference type="PANTHER" id="PTHR10826">
    <property type="entry name" value="COMPLEMENT COMPONENT 1"/>
    <property type="match status" value="1"/>
</dbReference>
<dbReference type="PANTHER" id="PTHR10826:SF41">
    <property type="entry name" value="MITOCHONDRIAL GLYCOPROTEIN FAMILY PROTEIN"/>
    <property type="match status" value="1"/>
</dbReference>
<organism evidence="1 2">
    <name type="scientific">Xanthoceras sorbifolium</name>
    <dbReference type="NCBI Taxonomy" id="99658"/>
    <lineage>
        <taxon>Eukaryota</taxon>
        <taxon>Viridiplantae</taxon>
        <taxon>Streptophyta</taxon>
        <taxon>Embryophyta</taxon>
        <taxon>Tracheophyta</taxon>
        <taxon>Spermatophyta</taxon>
        <taxon>Magnoliopsida</taxon>
        <taxon>eudicotyledons</taxon>
        <taxon>Gunneridae</taxon>
        <taxon>Pentapetalae</taxon>
        <taxon>rosids</taxon>
        <taxon>malvids</taxon>
        <taxon>Sapindales</taxon>
        <taxon>Sapindaceae</taxon>
        <taxon>Xanthoceroideae</taxon>
        <taxon>Xanthoceras</taxon>
    </lineage>
</organism>
<dbReference type="Gene3D" id="3.10.280.10">
    <property type="entry name" value="Mitochondrial glycoprotein"/>
    <property type="match status" value="1"/>
</dbReference>